<organism evidence="1 2">
    <name type="scientific">Cafeteria roenbergensis</name>
    <name type="common">Marine flagellate</name>
    <dbReference type="NCBI Taxonomy" id="33653"/>
    <lineage>
        <taxon>Eukaryota</taxon>
        <taxon>Sar</taxon>
        <taxon>Stramenopiles</taxon>
        <taxon>Bigyra</taxon>
        <taxon>Opalozoa</taxon>
        <taxon>Bicosoecida</taxon>
        <taxon>Cafeteriaceae</taxon>
        <taxon>Cafeteria</taxon>
    </lineage>
</organism>
<dbReference type="InterPro" id="IPR036396">
    <property type="entry name" value="Cyt_P450_sf"/>
</dbReference>
<name>A0A5A8D4V6_CAFRO</name>
<dbReference type="GO" id="GO:0020037">
    <property type="term" value="F:heme binding"/>
    <property type="evidence" value="ECO:0007669"/>
    <property type="project" value="InterPro"/>
</dbReference>
<dbReference type="Gene3D" id="1.10.630.10">
    <property type="entry name" value="Cytochrome P450"/>
    <property type="match status" value="1"/>
</dbReference>
<protein>
    <submittedName>
        <fullName evidence="1">Uncharacterized protein</fullName>
    </submittedName>
</protein>
<dbReference type="OrthoDB" id="6480556at2759"/>
<comment type="caution">
    <text evidence="1">The sequence shown here is derived from an EMBL/GenBank/DDBJ whole genome shotgun (WGS) entry which is preliminary data.</text>
</comment>
<accession>A0A5A8D4V6</accession>
<evidence type="ECO:0000313" key="2">
    <source>
        <dbReference type="Proteomes" id="UP000322899"/>
    </source>
</evidence>
<dbReference type="SUPFAM" id="SSF48264">
    <property type="entry name" value="Cytochrome P450"/>
    <property type="match status" value="1"/>
</dbReference>
<proteinExistence type="predicted"/>
<sequence length="87" mass="9037">MKASKVPLLEACVREGLRMFVPATAAQRVCEKETVLGPATIPAGTTIGGAAQHVAGFTEWTDGGVSVASCLVQPERPGRDRIQGAMS</sequence>
<dbReference type="Proteomes" id="UP000322899">
    <property type="component" value="Unassembled WGS sequence"/>
</dbReference>
<dbReference type="EMBL" id="VLTO01000157">
    <property type="protein sequence ID" value="KAA0160406.1"/>
    <property type="molecule type" value="Genomic_DNA"/>
</dbReference>
<gene>
    <name evidence="1" type="ORF">FNF27_08257</name>
</gene>
<evidence type="ECO:0000313" key="1">
    <source>
        <dbReference type="EMBL" id="KAA0160406.1"/>
    </source>
</evidence>
<dbReference type="InterPro" id="IPR001128">
    <property type="entry name" value="Cyt_P450"/>
</dbReference>
<dbReference type="AlphaFoldDB" id="A0A5A8D4V6"/>
<reference evidence="1 2" key="1">
    <citation type="submission" date="2019-07" db="EMBL/GenBank/DDBJ databases">
        <title>Genomes of Cafeteria roenbergensis.</title>
        <authorList>
            <person name="Fischer M.G."/>
            <person name="Hackl T."/>
            <person name="Roman M."/>
        </authorList>
    </citation>
    <scope>NUCLEOTIDE SEQUENCE [LARGE SCALE GENOMIC DNA]</scope>
    <source>
        <strain evidence="1 2">E4-10P</strain>
    </source>
</reference>
<dbReference type="Pfam" id="PF00067">
    <property type="entry name" value="p450"/>
    <property type="match status" value="1"/>
</dbReference>
<dbReference type="GO" id="GO:0016705">
    <property type="term" value="F:oxidoreductase activity, acting on paired donors, with incorporation or reduction of molecular oxygen"/>
    <property type="evidence" value="ECO:0007669"/>
    <property type="project" value="InterPro"/>
</dbReference>
<dbReference type="GO" id="GO:0005506">
    <property type="term" value="F:iron ion binding"/>
    <property type="evidence" value="ECO:0007669"/>
    <property type="project" value="InterPro"/>
</dbReference>
<dbReference type="GO" id="GO:0004497">
    <property type="term" value="F:monooxygenase activity"/>
    <property type="evidence" value="ECO:0007669"/>
    <property type="project" value="InterPro"/>
</dbReference>